<dbReference type="GO" id="GO:0050334">
    <property type="term" value="F:thiaminase activity"/>
    <property type="evidence" value="ECO:0007669"/>
    <property type="project" value="UniProtKB-EC"/>
</dbReference>
<dbReference type="Gene3D" id="1.20.910.10">
    <property type="entry name" value="Heme oxygenase-like"/>
    <property type="match status" value="1"/>
</dbReference>
<sequence>MSLTEELWRSAAPVYEAILVHPFLTGLTRGTLAPEAFAFYLGQDALYLQRYGEALAVLAERSPEPGDATMFARHAAGAIAVERHLHESLLPQLGIDPAALAGLEPAPTTLAYTSYLLATVHGAPYAEGVAAVLPCYWIYREVGAELRHRGSPDARYRAWIDTYGGEEFGADVQEVLDLTDRLGTALGPDERARARRHFQVASRYEWMFWDMGLRREAWPV</sequence>
<dbReference type="Pfam" id="PF03070">
    <property type="entry name" value="TENA_THI-4"/>
    <property type="match status" value="1"/>
</dbReference>
<organism evidence="3">
    <name type="scientific">uncultured Pseudonocardia sp</name>
    <dbReference type="NCBI Taxonomy" id="211455"/>
    <lineage>
        <taxon>Bacteria</taxon>
        <taxon>Bacillati</taxon>
        <taxon>Actinomycetota</taxon>
        <taxon>Actinomycetes</taxon>
        <taxon>Pseudonocardiales</taxon>
        <taxon>Pseudonocardiaceae</taxon>
        <taxon>Pseudonocardia</taxon>
        <taxon>environmental samples</taxon>
    </lineage>
</organism>
<proteinExistence type="predicted"/>
<dbReference type="CDD" id="cd19365">
    <property type="entry name" value="TenA_C-like"/>
    <property type="match status" value="1"/>
</dbReference>
<dbReference type="EMBL" id="CADCUS010000508">
    <property type="protein sequence ID" value="CAA9435796.1"/>
    <property type="molecule type" value="Genomic_DNA"/>
</dbReference>
<protein>
    <submittedName>
        <fullName evidence="3">Thiaminase II involved in salvage of thiamin pyrimidine moiety, TenA subgroup with Cys in active site</fullName>
        <ecNumber evidence="3">3.5.99.2</ecNumber>
    </submittedName>
</protein>
<feature type="domain" description="Thiaminase-2/PQQC" evidence="2">
    <location>
        <begin position="9"/>
        <end position="214"/>
    </location>
</feature>
<dbReference type="InterPro" id="IPR016084">
    <property type="entry name" value="Haem_Oase-like_multi-hlx"/>
</dbReference>
<reference evidence="3" key="1">
    <citation type="submission" date="2020-02" db="EMBL/GenBank/DDBJ databases">
        <authorList>
            <person name="Meier V. D."/>
        </authorList>
    </citation>
    <scope>NUCLEOTIDE SEQUENCE</scope>
    <source>
        <strain evidence="3">AVDCRST_MAG66</strain>
    </source>
</reference>
<dbReference type="PANTHER" id="PTHR43198">
    <property type="entry name" value="BIFUNCTIONAL TH2 PROTEIN"/>
    <property type="match status" value="1"/>
</dbReference>
<dbReference type="GO" id="GO:0005829">
    <property type="term" value="C:cytosol"/>
    <property type="evidence" value="ECO:0007669"/>
    <property type="project" value="TreeGrafter"/>
</dbReference>
<dbReference type="SUPFAM" id="SSF48613">
    <property type="entry name" value="Heme oxygenase-like"/>
    <property type="match status" value="1"/>
</dbReference>
<dbReference type="PANTHER" id="PTHR43198:SF2">
    <property type="entry name" value="SI:CH1073-67J19.1-RELATED"/>
    <property type="match status" value="1"/>
</dbReference>
<evidence type="ECO:0000256" key="1">
    <source>
        <dbReference type="ARBA" id="ARBA00004948"/>
    </source>
</evidence>
<evidence type="ECO:0000313" key="3">
    <source>
        <dbReference type="EMBL" id="CAA9435796.1"/>
    </source>
</evidence>
<evidence type="ECO:0000259" key="2">
    <source>
        <dbReference type="Pfam" id="PF03070"/>
    </source>
</evidence>
<gene>
    <name evidence="3" type="ORF">AVDCRST_MAG66-3595</name>
</gene>
<comment type="pathway">
    <text evidence="1">Cofactor biosynthesis; thiamine diphosphate biosynthesis.</text>
</comment>
<keyword evidence="3" id="KW-0378">Hydrolase</keyword>
<dbReference type="EC" id="3.5.99.2" evidence="3"/>
<dbReference type="AlphaFoldDB" id="A0A6J4Q8D7"/>
<dbReference type="InterPro" id="IPR004305">
    <property type="entry name" value="Thiaminase-2/PQQC"/>
</dbReference>
<dbReference type="InterPro" id="IPR050967">
    <property type="entry name" value="Thiamine_Salvage_TenA"/>
</dbReference>
<name>A0A6J4Q8D7_9PSEU</name>
<accession>A0A6J4Q8D7</accession>